<dbReference type="Pfam" id="PF11150">
    <property type="entry name" value="DUF2927"/>
    <property type="match status" value="1"/>
</dbReference>
<dbReference type="PROSITE" id="PS51257">
    <property type="entry name" value="PROKAR_LIPOPROTEIN"/>
    <property type="match status" value="1"/>
</dbReference>
<evidence type="ECO:0000256" key="1">
    <source>
        <dbReference type="SAM" id="SignalP"/>
    </source>
</evidence>
<protein>
    <submittedName>
        <fullName evidence="2">DUF2927 domain-containing protein</fullName>
    </submittedName>
</protein>
<organism evidence="2 3">
    <name type="scientific">Falsirhodobacter algicola</name>
    <dbReference type="NCBI Taxonomy" id="2692330"/>
    <lineage>
        <taxon>Bacteria</taxon>
        <taxon>Pseudomonadati</taxon>
        <taxon>Pseudomonadota</taxon>
        <taxon>Alphaproteobacteria</taxon>
        <taxon>Rhodobacterales</taxon>
        <taxon>Paracoccaceae</taxon>
        <taxon>Falsirhodobacter</taxon>
    </lineage>
</organism>
<dbReference type="KEGG" id="fap:GR316_03205"/>
<feature type="signal peptide" evidence="1">
    <location>
        <begin position="1"/>
        <end position="19"/>
    </location>
</feature>
<keyword evidence="1" id="KW-0732">Signal</keyword>
<proteinExistence type="predicted"/>
<dbReference type="AlphaFoldDB" id="A0A8J8SKG1"/>
<feature type="chain" id="PRO_5035187687" evidence="1">
    <location>
        <begin position="20"/>
        <end position="451"/>
    </location>
</feature>
<accession>A0A8J8SKG1</accession>
<dbReference type="InterPro" id="IPR021323">
    <property type="entry name" value="DUF2927"/>
</dbReference>
<dbReference type="Proteomes" id="UP000679284">
    <property type="component" value="Chromosome"/>
</dbReference>
<gene>
    <name evidence="2" type="ORF">GR316_03205</name>
</gene>
<reference evidence="2" key="1">
    <citation type="submission" date="2020-01" db="EMBL/GenBank/DDBJ databases">
        <authorList>
            <person name="Yang Y."/>
            <person name="Kwon Y.M."/>
        </authorList>
    </citation>
    <scope>NUCLEOTIDE SEQUENCE</scope>
    <source>
        <strain evidence="2">PG104</strain>
    </source>
</reference>
<sequence length="451" mass="49221">MRFLPVLSCLALCACAASAPPVTMEAVAPLTDPLPPMNHFTTVTPMPPHRSNAEMARDFLDLSFAMENGDTLPVMSRFDGPITVAVNGPAPKVAMTDLDRVIGRLRKEAHVDIKRATAPASVTIEFVPAERLHKAAPTAACFVVPQVRSFTEYTQNLRNPELDWGLLTRRDHVAVFIPADESPQEMRDCLNEELAQAIGPLNDLYRIPDTIFNDDNFLSVLTGFDMLMLRLYNSPELPSGTTRAQAEVIVPQLLRRYNPSGEFSAPAVPPDTPRSWIRAIETALGPDATDSARLRSAKRALRIAQSEGWTDARLGFSWFAVARLSLDTDVAAALGGFIEAARVFRTLPDDDVRVAHVDMQMAAFALSAGQTEAVHLLTDAAIPVARRAENAGLLSTLLMIRSEALRLEGQKTAAAAARRESLAWGRYGFRSDDDLRTRLAGVEALSPPIGF</sequence>
<dbReference type="RefSeq" id="WP_211784614.1">
    <property type="nucleotide sequence ID" value="NZ_CP047289.1"/>
</dbReference>
<keyword evidence="3" id="KW-1185">Reference proteome</keyword>
<dbReference type="EMBL" id="CP047289">
    <property type="protein sequence ID" value="QUS35367.1"/>
    <property type="molecule type" value="Genomic_DNA"/>
</dbReference>
<evidence type="ECO:0000313" key="3">
    <source>
        <dbReference type="Proteomes" id="UP000679284"/>
    </source>
</evidence>
<evidence type="ECO:0000313" key="2">
    <source>
        <dbReference type="EMBL" id="QUS35367.1"/>
    </source>
</evidence>
<name>A0A8J8SKG1_9RHOB</name>